<comment type="caution">
    <text evidence="7">The sequence shown here is derived from an EMBL/GenBank/DDBJ whole genome shotgun (WGS) entry which is preliminary data.</text>
</comment>
<dbReference type="PANTHER" id="PTHR11474:SF131">
    <property type="entry name" value="TYROSINASE COPPER-BINDING DOMAIN-CONTAINING PROTEIN"/>
    <property type="match status" value="1"/>
</dbReference>
<evidence type="ECO:0000256" key="4">
    <source>
        <dbReference type="ARBA" id="ARBA00023033"/>
    </source>
</evidence>
<dbReference type="PRINTS" id="PR00092">
    <property type="entry name" value="TYROSINASE"/>
</dbReference>
<accession>A0ABR4EHH4</accession>
<dbReference type="Pfam" id="PF18132">
    <property type="entry name" value="Tyrosinase_C"/>
    <property type="match status" value="1"/>
</dbReference>
<protein>
    <recommendedName>
        <fullName evidence="6">Tyrosinase copper-binding domain-containing protein</fullName>
    </recommendedName>
</protein>
<dbReference type="SUPFAM" id="SSF48056">
    <property type="entry name" value="Di-copper centre-containing domain"/>
    <property type="match status" value="1"/>
</dbReference>
<dbReference type="Proteomes" id="UP001600888">
    <property type="component" value="Unassembled WGS sequence"/>
</dbReference>
<evidence type="ECO:0000256" key="2">
    <source>
        <dbReference type="ARBA" id="ARBA00022723"/>
    </source>
</evidence>
<evidence type="ECO:0000256" key="3">
    <source>
        <dbReference type="ARBA" id="ARBA00023002"/>
    </source>
</evidence>
<keyword evidence="3" id="KW-0560">Oxidoreductase</keyword>
<keyword evidence="2" id="KW-0479">Metal-binding</keyword>
<evidence type="ECO:0000259" key="6">
    <source>
        <dbReference type="PROSITE" id="PS00498"/>
    </source>
</evidence>
<keyword evidence="8" id="KW-1185">Reference proteome</keyword>
<dbReference type="PANTHER" id="PTHR11474">
    <property type="entry name" value="TYROSINASE FAMILY MEMBER"/>
    <property type="match status" value="1"/>
</dbReference>
<dbReference type="Gene3D" id="1.10.1280.10">
    <property type="entry name" value="Di-copper center containing domain from catechol oxidase"/>
    <property type="match status" value="1"/>
</dbReference>
<dbReference type="InterPro" id="IPR008922">
    <property type="entry name" value="Di-copper_centre_dom_sf"/>
</dbReference>
<dbReference type="EMBL" id="JBAWTH010000054">
    <property type="protein sequence ID" value="KAL2281900.1"/>
    <property type="molecule type" value="Genomic_DNA"/>
</dbReference>
<organism evidence="7 8">
    <name type="scientific">Diaporthe vaccinii</name>
    <dbReference type="NCBI Taxonomy" id="105482"/>
    <lineage>
        <taxon>Eukaryota</taxon>
        <taxon>Fungi</taxon>
        <taxon>Dikarya</taxon>
        <taxon>Ascomycota</taxon>
        <taxon>Pezizomycotina</taxon>
        <taxon>Sordariomycetes</taxon>
        <taxon>Sordariomycetidae</taxon>
        <taxon>Diaporthales</taxon>
        <taxon>Diaporthaceae</taxon>
        <taxon>Diaporthe</taxon>
        <taxon>Diaporthe eres species complex</taxon>
    </lineage>
</organism>
<name>A0ABR4EHH4_9PEZI</name>
<gene>
    <name evidence="7" type="ORF">FJTKL_11348</name>
</gene>
<sequence>MRLLASLMSAVVGLWASKVVAQQQQPARISVTGPLGGFDAQTGAAPARLNINDMWAHGGPSWDLYVLALLELQEVDEADDLSYFQIMGIHGLPFRGWTDVGQVPGGASLAGFCPHSQLLFGLWHRPFIALYEQTLVTHAVQISQRYVGDKAPAYRAAAESLRVAYWDWAANSSLPEIITHETISVNGPSGPVTVKNPLHSYWFQSYPFTLQYMNAGVLSEQSRSTRCPTKDINDDVAKVNAGLASSEFKAQVYNTFTTVTSFENMVTDRYTATSFESPHNNVHNSVGCSNGTMYDLNWSAFDPAFMLHHTNVDRLIALWQAIYPNSSIFNVVDYAGALYGTAAGNVSADTPLKPFHDRPGGGDGVDGFHTSRSVRDIAVLGYTYPELQIRGGDNGTAVAPSPDELAEHVRFKVNSLYSSVPTTSENVTEARRARSLVRRNSSPGRFKGKDKTPVRRPVATRKTWSVAISVDRGEVPLPATIGCYLSDGDRREQVGRMSLLAVPAEGVTHSTIPLDRALGAVGSVDLADADEVTLYLNQTLKFEVLKGDGTPIENLESIPSLQFIVQDRDYTPRESDVDFPTYGAANTRKMGKTHGRWTLSAL</sequence>
<reference evidence="7 8" key="1">
    <citation type="submission" date="2024-03" db="EMBL/GenBank/DDBJ databases">
        <title>A high-quality draft genome sequence of Diaporthe vaccinii, a causative agent of upright dieback and viscid rot disease in cranberry plants.</title>
        <authorList>
            <person name="Sarrasin M."/>
            <person name="Lang B.F."/>
            <person name="Burger G."/>
        </authorList>
    </citation>
    <scope>NUCLEOTIDE SEQUENCE [LARGE SCALE GENOMIC DNA]</scope>
    <source>
        <strain evidence="7 8">IS7</strain>
    </source>
</reference>
<dbReference type="PROSITE" id="PS00498">
    <property type="entry name" value="TYROSINASE_2"/>
    <property type="match status" value="1"/>
</dbReference>
<feature type="signal peptide" evidence="5">
    <location>
        <begin position="1"/>
        <end position="21"/>
    </location>
</feature>
<dbReference type="Pfam" id="PF00264">
    <property type="entry name" value="Tyrosinase"/>
    <property type="match status" value="1"/>
</dbReference>
<evidence type="ECO:0000313" key="7">
    <source>
        <dbReference type="EMBL" id="KAL2281900.1"/>
    </source>
</evidence>
<evidence type="ECO:0000256" key="1">
    <source>
        <dbReference type="ARBA" id="ARBA00001973"/>
    </source>
</evidence>
<keyword evidence="4" id="KW-0503">Monooxygenase</keyword>
<keyword evidence="5" id="KW-0732">Signal</keyword>
<comment type="cofactor">
    <cofactor evidence="1">
        <name>Cu(2+)</name>
        <dbReference type="ChEBI" id="CHEBI:29036"/>
    </cofactor>
</comment>
<dbReference type="InterPro" id="IPR041640">
    <property type="entry name" value="Tyrosinase_C"/>
</dbReference>
<evidence type="ECO:0000313" key="8">
    <source>
        <dbReference type="Proteomes" id="UP001600888"/>
    </source>
</evidence>
<dbReference type="InterPro" id="IPR002227">
    <property type="entry name" value="Tyrosinase_Cu-bd"/>
</dbReference>
<feature type="chain" id="PRO_5045241764" description="Tyrosinase copper-binding domain-containing protein" evidence="5">
    <location>
        <begin position="22"/>
        <end position="602"/>
    </location>
</feature>
<feature type="domain" description="Tyrosinase copper-binding" evidence="6">
    <location>
        <begin position="302"/>
        <end position="313"/>
    </location>
</feature>
<dbReference type="InterPro" id="IPR050316">
    <property type="entry name" value="Tyrosinase/Hemocyanin"/>
</dbReference>
<proteinExistence type="predicted"/>
<evidence type="ECO:0000256" key="5">
    <source>
        <dbReference type="SAM" id="SignalP"/>
    </source>
</evidence>